<comment type="caution">
    <text evidence="2">The sequence shown here is derived from an EMBL/GenBank/DDBJ whole genome shotgun (WGS) entry which is preliminary data.</text>
</comment>
<feature type="region of interest" description="Disordered" evidence="1">
    <location>
        <begin position="141"/>
        <end position="170"/>
    </location>
</feature>
<evidence type="ECO:0000313" key="2">
    <source>
        <dbReference type="EMBL" id="KAE9524066.1"/>
    </source>
</evidence>
<organism evidence="2 3">
    <name type="scientific">Aphis glycines</name>
    <name type="common">Soybean aphid</name>
    <dbReference type="NCBI Taxonomy" id="307491"/>
    <lineage>
        <taxon>Eukaryota</taxon>
        <taxon>Metazoa</taxon>
        <taxon>Ecdysozoa</taxon>
        <taxon>Arthropoda</taxon>
        <taxon>Hexapoda</taxon>
        <taxon>Insecta</taxon>
        <taxon>Pterygota</taxon>
        <taxon>Neoptera</taxon>
        <taxon>Paraneoptera</taxon>
        <taxon>Hemiptera</taxon>
        <taxon>Sternorrhyncha</taxon>
        <taxon>Aphidomorpha</taxon>
        <taxon>Aphidoidea</taxon>
        <taxon>Aphididae</taxon>
        <taxon>Aphidini</taxon>
        <taxon>Aphis</taxon>
        <taxon>Aphis</taxon>
    </lineage>
</organism>
<gene>
    <name evidence="2" type="ORF">AGLY_015547</name>
</gene>
<name>A0A6G0T0A3_APHGL</name>
<evidence type="ECO:0000256" key="1">
    <source>
        <dbReference type="SAM" id="MobiDB-lite"/>
    </source>
</evidence>
<keyword evidence="3" id="KW-1185">Reference proteome</keyword>
<evidence type="ECO:0000313" key="3">
    <source>
        <dbReference type="Proteomes" id="UP000475862"/>
    </source>
</evidence>
<dbReference type="EMBL" id="VYZN01000073">
    <property type="protein sequence ID" value="KAE9524066.1"/>
    <property type="molecule type" value="Genomic_DNA"/>
</dbReference>
<dbReference type="Proteomes" id="UP000475862">
    <property type="component" value="Unassembled WGS sequence"/>
</dbReference>
<reference evidence="2 3" key="1">
    <citation type="submission" date="2019-08" db="EMBL/GenBank/DDBJ databases">
        <title>The genome of the soybean aphid Biotype 1, its phylome, world population structure and adaptation to the North American continent.</title>
        <authorList>
            <person name="Giordano R."/>
            <person name="Donthu R.K."/>
            <person name="Hernandez A.G."/>
            <person name="Wright C.L."/>
            <person name="Zimin A.V."/>
        </authorList>
    </citation>
    <scope>NUCLEOTIDE SEQUENCE [LARGE SCALE GENOMIC DNA]</scope>
    <source>
        <tissue evidence="2">Whole aphids</tissue>
    </source>
</reference>
<dbReference type="AlphaFoldDB" id="A0A6G0T0A3"/>
<sequence length="199" mass="22967">MNRTLVSNDVCELWHRRRAADTTNYHIQLHHAKFCVGPILCRVATKAVAEDSDRALDKDSCFTYKTWVSTVVNNGNVTWSTNLPTTTWAKRDMVHYPTNATMREKNGCYDCPSIITNQEHVNDHTYHIEYTNSRPIMKIKRSAPSSGSNQHHRRRQFIRETGQPLPTRSASSLNTAFKHTHIQILLTYKHIMHKSLDAH</sequence>
<protein>
    <submittedName>
        <fullName evidence="2">Uncharacterized protein</fullName>
    </submittedName>
</protein>
<accession>A0A6G0T0A3</accession>
<proteinExistence type="predicted"/>